<protein>
    <recommendedName>
        <fullName evidence="3">FidL-like membrane protein</fullName>
    </recommendedName>
</protein>
<dbReference type="GeneID" id="67442391"/>
<name>A0ABX8XDC0_SHEPU</name>
<accession>A0ABX8XDC0</accession>
<keyword evidence="2" id="KW-1185">Reference proteome</keyword>
<proteinExistence type="predicted"/>
<dbReference type="EMBL" id="CP080635">
    <property type="protein sequence ID" value="QYX73592.1"/>
    <property type="molecule type" value="Genomic_DNA"/>
</dbReference>
<evidence type="ECO:0000313" key="1">
    <source>
        <dbReference type="EMBL" id="QYX73592.1"/>
    </source>
</evidence>
<evidence type="ECO:0000313" key="2">
    <source>
        <dbReference type="Proteomes" id="UP000827084"/>
    </source>
</evidence>
<evidence type="ECO:0008006" key="3">
    <source>
        <dbReference type="Google" id="ProtNLM"/>
    </source>
</evidence>
<dbReference type="Proteomes" id="UP000827084">
    <property type="component" value="Chromosome"/>
</dbReference>
<organism evidence="1 2">
    <name type="scientific">Shewanella putrefaciens</name>
    <name type="common">Pseudomonas putrefaciens</name>
    <dbReference type="NCBI Taxonomy" id="24"/>
    <lineage>
        <taxon>Bacteria</taxon>
        <taxon>Pseudomonadati</taxon>
        <taxon>Pseudomonadota</taxon>
        <taxon>Gammaproteobacteria</taxon>
        <taxon>Alteromonadales</taxon>
        <taxon>Shewanellaceae</taxon>
        <taxon>Shewanella</taxon>
    </lineage>
</organism>
<gene>
    <name evidence="1" type="ORF">K3G22_03985</name>
</gene>
<dbReference type="RefSeq" id="WP_011790554.1">
    <property type="nucleotide sequence ID" value="NZ_BMPK01000004.1"/>
</dbReference>
<dbReference type="PROSITE" id="PS51257">
    <property type="entry name" value="PROKAR_LIPOPROTEIN"/>
    <property type="match status" value="1"/>
</dbReference>
<reference evidence="1 2" key="1">
    <citation type="submission" date="2021-08" db="EMBL/GenBank/DDBJ databases">
        <title>Shewanella putrefaciens YZ-J, complete genome.</title>
        <authorList>
            <person name="Yi Z."/>
        </authorList>
    </citation>
    <scope>NUCLEOTIDE SEQUENCE [LARGE SCALE GENOMIC DNA]</scope>
    <source>
        <strain evidence="1 2">YZ-J</strain>
    </source>
</reference>
<sequence>MAKWLKWTINLAILSALIVACGVIYMQSVSNKAIIFNCSSELYDRHDNAEDDGKFYLLVDVLISAGNAQINYRYFHLDGTSAGMLLMQGEVKSMKPNSMTYNVSVKTKTESEDVAKKDWPEHMKYLSYISSLHFSESGRHNLSIEILDSDASQDYAVVLFQPSNTVCGCRIVNSRI</sequence>